<dbReference type="PANTHER" id="PTHR21143">
    <property type="entry name" value="INVERTEBRATE GUSTATORY RECEPTOR"/>
    <property type="match status" value="1"/>
</dbReference>
<dbReference type="EMBL" id="ML159261">
    <property type="protein sequence ID" value="THK33217.1"/>
    <property type="molecule type" value="Genomic_DNA"/>
</dbReference>
<keyword evidence="3 8" id="KW-0812">Transmembrane</keyword>
<feature type="transmembrane region" description="Helical" evidence="8">
    <location>
        <begin position="256"/>
        <end position="280"/>
    </location>
</feature>
<evidence type="ECO:0000256" key="7">
    <source>
        <dbReference type="ARBA" id="ARBA00023224"/>
    </source>
</evidence>
<dbReference type="PANTHER" id="PTHR21143:SF133">
    <property type="entry name" value="GUSTATORY AND PHEROMONE RECEPTOR 32A-RELATED"/>
    <property type="match status" value="1"/>
</dbReference>
<dbReference type="GO" id="GO:0005886">
    <property type="term" value="C:plasma membrane"/>
    <property type="evidence" value="ECO:0007669"/>
    <property type="project" value="UniProtKB-SubCell"/>
</dbReference>
<evidence type="ECO:0000256" key="6">
    <source>
        <dbReference type="ARBA" id="ARBA00023170"/>
    </source>
</evidence>
<dbReference type="GO" id="GO:0008049">
    <property type="term" value="P:male courtship behavior"/>
    <property type="evidence" value="ECO:0007669"/>
    <property type="project" value="TreeGrafter"/>
</dbReference>
<keyword evidence="10" id="KW-1185">Reference proteome</keyword>
<dbReference type="GO" id="GO:0030424">
    <property type="term" value="C:axon"/>
    <property type="evidence" value="ECO:0007669"/>
    <property type="project" value="TreeGrafter"/>
</dbReference>
<evidence type="ECO:0000256" key="8">
    <source>
        <dbReference type="RuleBase" id="RU363108"/>
    </source>
</evidence>
<evidence type="ECO:0000256" key="2">
    <source>
        <dbReference type="ARBA" id="ARBA00022475"/>
    </source>
</evidence>
<dbReference type="Proteomes" id="UP000297026">
    <property type="component" value="Unassembled WGS sequence"/>
</dbReference>
<comment type="subcellular location">
    <subcellularLocation>
        <location evidence="1 8">Cell membrane</location>
        <topology evidence="1 8">Multi-pass membrane protein</topology>
    </subcellularLocation>
</comment>
<evidence type="ECO:0000256" key="4">
    <source>
        <dbReference type="ARBA" id="ARBA00022989"/>
    </source>
</evidence>
<reference evidence="9" key="1">
    <citation type="submission" date="2019-02" db="EMBL/GenBank/DDBJ databases">
        <title>Genome of the parasitoid wasp Diachasma alloeum, an emerging model for ecological speciation and transitions to asexual reproduction.</title>
        <authorList>
            <person name="Robertson H.M."/>
            <person name="Walden K.K."/>
            <person name="Tvedte E.S."/>
            <person name="Hood G.R."/>
            <person name="Feder J.L."/>
            <person name="Forbes A.A."/>
            <person name="Logsdon J.M."/>
            <person name="Mcelroy K.E."/>
        </authorList>
    </citation>
    <scope>NUCLEOTIDE SEQUENCE [LARGE SCALE GENOMIC DNA]</scope>
    <source>
        <strain evidence="9">Michigan</strain>
    </source>
</reference>
<evidence type="ECO:0000313" key="9">
    <source>
        <dbReference type="EMBL" id="THK33217.1"/>
    </source>
</evidence>
<feature type="transmembrane region" description="Helical" evidence="8">
    <location>
        <begin position="51"/>
        <end position="69"/>
    </location>
</feature>
<dbReference type="GO" id="GO:0007635">
    <property type="term" value="P:chemosensory behavior"/>
    <property type="evidence" value="ECO:0007669"/>
    <property type="project" value="TreeGrafter"/>
</dbReference>
<dbReference type="GO" id="GO:0007165">
    <property type="term" value="P:signal transduction"/>
    <property type="evidence" value="ECO:0007669"/>
    <property type="project" value="UniProtKB-KW"/>
</dbReference>
<name>A0A4E0RTB2_9HYME</name>
<comment type="caution">
    <text evidence="8">Lacks conserved residue(s) required for the propagation of feature annotation.</text>
</comment>
<sequence>MKNMQINVIIFKVLRVISLLLGLAPCKLFTEAIPSKKFRYAFKLSYSRLGCVYNISWIIIFSGVIIAIVPKVAKDYDINYSKIIITIDLTMSAMGNAFVIILTGIYCIYQKQIVEIGNRLSEVDEQFQADLFVFNKETFRNLHYSVVTMTFIIMWIISFVICLVGWRFFIFFSIILPAAVLSCLLLQYSLIINILKERFRCLNEGLSAAVKYTIESPGVSSLERNITNNRSVIDNFALIRNMRHSVYKIACDVADFYSFPVLLVIFNFCCNSITSIYFIIINALHRKNSGCPDSMSDCFWIMMYSYPIVVLSESVKRFNKEVSKTTNVIYDIRQTNFVNKEILNDFALELLHTKVAFTAFGFFSLDCTLLHSIFGMVVTYLIILLQFQPADAATE</sequence>
<evidence type="ECO:0000256" key="5">
    <source>
        <dbReference type="ARBA" id="ARBA00023136"/>
    </source>
</evidence>
<keyword evidence="5 8" id="KW-0472">Membrane</keyword>
<dbReference type="AlphaFoldDB" id="A0A4E0RTB2"/>
<feature type="transmembrane region" description="Helical" evidence="8">
    <location>
        <begin position="89"/>
        <end position="109"/>
    </location>
</feature>
<organism evidence="9 10">
    <name type="scientific">Diachasma alloeum</name>
    <dbReference type="NCBI Taxonomy" id="454923"/>
    <lineage>
        <taxon>Eukaryota</taxon>
        <taxon>Metazoa</taxon>
        <taxon>Ecdysozoa</taxon>
        <taxon>Arthropoda</taxon>
        <taxon>Hexapoda</taxon>
        <taxon>Insecta</taxon>
        <taxon>Pterygota</taxon>
        <taxon>Neoptera</taxon>
        <taxon>Endopterygota</taxon>
        <taxon>Hymenoptera</taxon>
        <taxon>Apocrita</taxon>
        <taxon>Ichneumonoidea</taxon>
        <taxon>Braconidae</taxon>
        <taxon>Opiinae</taxon>
        <taxon>Diachasma</taxon>
    </lineage>
</organism>
<evidence type="ECO:0000313" key="10">
    <source>
        <dbReference type="Proteomes" id="UP000297026"/>
    </source>
</evidence>
<keyword evidence="2 8" id="KW-1003">Cell membrane</keyword>
<evidence type="ECO:0000256" key="3">
    <source>
        <dbReference type="ARBA" id="ARBA00022692"/>
    </source>
</evidence>
<feature type="transmembrane region" description="Helical" evidence="8">
    <location>
        <begin position="174"/>
        <end position="195"/>
    </location>
</feature>
<dbReference type="GO" id="GO:0030425">
    <property type="term" value="C:dendrite"/>
    <property type="evidence" value="ECO:0007669"/>
    <property type="project" value="TreeGrafter"/>
</dbReference>
<keyword evidence="7 8" id="KW-0807">Transducer</keyword>
<proteinExistence type="inferred from homology"/>
<dbReference type="Pfam" id="PF08395">
    <property type="entry name" value="7tm_7"/>
    <property type="match status" value="1"/>
</dbReference>
<keyword evidence="4 8" id="KW-1133">Transmembrane helix</keyword>
<dbReference type="GO" id="GO:0050909">
    <property type="term" value="P:sensory perception of taste"/>
    <property type="evidence" value="ECO:0007669"/>
    <property type="project" value="InterPro"/>
</dbReference>
<evidence type="ECO:0000256" key="1">
    <source>
        <dbReference type="ARBA" id="ARBA00004651"/>
    </source>
</evidence>
<accession>A0A4E0RTB2</accession>
<dbReference type="GO" id="GO:0043025">
    <property type="term" value="C:neuronal cell body"/>
    <property type="evidence" value="ECO:0007669"/>
    <property type="project" value="TreeGrafter"/>
</dbReference>
<comment type="function">
    <text evidence="8">Gustatory receptor which mediates acceptance or avoidance behavior, depending on its substrates.</text>
</comment>
<keyword evidence="6 8" id="KW-0675">Receptor</keyword>
<feature type="transmembrane region" description="Helical" evidence="8">
    <location>
        <begin position="146"/>
        <end position="168"/>
    </location>
</feature>
<gene>
    <name evidence="9" type="primary">Gr29</name>
    <name evidence="9" type="ORF">DALL_DALL000423</name>
</gene>
<dbReference type="InterPro" id="IPR013604">
    <property type="entry name" value="7TM_chemorcpt"/>
</dbReference>
<dbReference type="OrthoDB" id="6366728at2759"/>
<comment type="similarity">
    <text evidence="8">Belongs to the insect chemoreceptor superfamily. Gustatory receptor (GR) family.</text>
</comment>
<protein>
    <recommendedName>
        <fullName evidence="8">Gustatory receptor</fullName>
    </recommendedName>
</protein>
<feature type="transmembrane region" description="Helical" evidence="8">
    <location>
        <begin position="355"/>
        <end position="383"/>
    </location>
</feature>